<keyword evidence="1" id="KW-1133">Transmembrane helix</keyword>
<gene>
    <name evidence="3" type="ORF">CCAM_LOCUS5409</name>
</gene>
<dbReference type="OrthoDB" id="539709at2759"/>
<keyword evidence="1" id="KW-0472">Membrane</keyword>
<dbReference type="CDD" id="cd19093">
    <property type="entry name" value="AKR_AtPLR-like"/>
    <property type="match status" value="1"/>
</dbReference>
<proteinExistence type="predicted"/>
<evidence type="ECO:0000313" key="4">
    <source>
        <dbReference type="Proteomes" id="UP000595140"/>
    </source>
</evidence>
<dbReference type="InterPro" id="IPR023210">
    <property type="entry name" value="NADP_OxRdtase_dom"/>
</dbReference>
<feature type="transmembrane region" description="Helical" evidence="1">
    <location>
        <begin position="302"/>
        <end position="323"/>
    </location>
</feature>
<dbReference type="Gene3D" id="3.20.20.100">
    <property type="entry name" value="NADP-dependent oxidoreductase domain"/>
    <property type="match status" value="1"/>
</dbReference>
<reference evidence="3 4" key="1">
    <citation type="submission" date="2018-04" db="EMBL/GenBank/DDBJ databases">
        <authorList>
            <person name="Vogel A."/>
        </authorList>
    </citation>
    <scope>NUCLEOTIDE SEQUENCE [LARGE SCALE GENOMIC DNA]</scope>
</reference>
<feature type="transmembrane region" description="Helical" evidence="1">
    <location>
        <begin position="176"/>
        <end position="199"/>
    </location>
</feature>
<feature type="transmembrane region" description="Helical" evidence="1">
    <location>
        <begin position="61"/>
        <end position="84"/>
    </location>
</feature>
<dbReference type="Proteomes" id="UP000595140">
    <property type="component" value="Unassembled WGS sequence"/>
</dbReference>
<evidence type="ECO:0000256" key="1">
    <source>
        <dbReference type="SAM" id="Phobius"/>
    </source>
</evidence>
<dbReference type="SUPFAM" id="SSF51430">
    <property type="entry name" value="NAD(P)-linked oxidoreductase"/>
    <property type="match status" value="1"/>
</dbReference>
<dbReference type="PANTHER" id="PTHR34116">
    <property type="entry name" value="PLASMINOGEN ACTIVATOR INHIBITOR"/>
    <property type="match status" value="1"/>
</dbReference>
<feature type="domain" description="NADP-dependent oxidoreductase" evidence="2">
    <location>
        <begin position="438"/>
        <end position="751"/>
    </location>
</feature>
<dbReference type="InterPro" id="IPR036812">
    <property type="entry name" value="NAD(P)_OxRdtase_dom_sf"/>
</dbReference>
<dbReference type="PROSITE" id="PS00062">
    <property type="entry name" value="ALDOKETO_REDUCTASE_2"/>
    <property type="match status" value="1"/>
</dbReference>
<name>A0A484KCT7_9ASTE</name>
<evidence type="ECO:0000313" key="3">
    <source>
        <dbReference type="EMBL" id="VFQ63633.1"/>
    </source>
</evidence>
<dbReference type="AlphaFoldDB" id="A0A484KCT7"/>
<keyword evidence="1" id="KW-0812">Transmembrane</keyword>
<dbReference type="GO" id="GO:0016491">
    <property type="term" value="F:oxidoreductase activity"/>
    <property type="evidence" value="ECO:0007669"/>
    <property type="project" value="InterPro"/>
</dbReference>
<evidence type="ECO:0000259" key="2">
    <source>
        <dbReference type="Pfam" id="PF00248"/>
    </source>
</evidence>
<dbReference type="EMBL" id="OOIL02000305">
    <property type="protein sequence ID" value="VFQ63633.1"/>
    <property type="molecule type" value="Genomic_DNA"/>
</dbReference>
<feature type="transmembrane region" description="Helical" evidence="1">
    <location>
        <begin position="232"/>
        <end position="256"/>
    </location>
</feature>
<organism evidence="3 4">
    <name type="scientific">Cuscuta campestris</name>
    <dbReference type="NCBI Taxonomy" id="132261"/>
    <lineage>
        <taxon>Eukaryota</taxon>
        <taxon>Viridiplantae</taxon>
        <taxon>Streptophyta</taxon>
        <taxon>Embryophyta</taxon>
        <taxon>Tracheophyta</taxon>
        <taxon>Spermatophyta</taxon>
        <taxon>Magnoliopsida</taxon>
        <taxon>eudicotyledons</taxon>
        <taxon>Gunneridae</taxon>
        <taxon>Pentapetalae</taxon>
        <taxon>asterids</taxon>
        <taxon>lamiids</taxon>
        <taxon>Solanales</taxon>
        <taxon>Convolvulaceae</taxon>
        <taxon>Cuscuteae</taxon>
        <taxon>Cuscuta</taxon>
        <taxon>Cuscuta subgen. Grammica</taxon>
        <taxon>Cuscuta sect. Cleistogrammica</taxon>
    </lineage>
</organism>
<feature type="transmembrane region" description="Helical" evidence="1">
    <location>
        <begin position="145"/>
        <end position="164"/>
    </location>
</feature>
<sequence>MRKFPFPTPPGRSLHFFPNASSPGPSPQISPSPVPAYEGAVTARPIYFFPFLHIVKGGFDFAAVSLIGCVLFLSFLSLFFIIHLRLKSRRLPHLQNFSSLWTVRLLLVFFAISWAFNEVFRQLFIFPILTPLTLAQQTSLCKAHVVLSLGLFEPGFLVTLLFLVNFSIKNKNPTRMWALVAVSAVCAPILLLQTIVVFFSPAWLPKFFVRGSSVVSTDAIGNKVVLCTYPTFSFIIFSAFATAYSLTFLLSCWKVLAFVINKTIGGRINMLAVSVMVALPMQVLCLSVMPVSLPGYLLHDCAVFAMLAAVSWCVAVGEVILVIKPIADALSAGGDYCRHTSPDSSVDDRRRHFLFIFFPIPFHFGLLFHAQANHQFTTTQPVQTLKSQLMALSIPLSTKPNLHFSCSSAADSSSFKSPKFPRFWPWQKVKVGPLSVSPMGFGTWAWGNKILWGYEESMDSQLQQSFDFAVLNGINLFDTADSYGTGRLNGQSEKLLGKFIREFRGRTKGQDDIVIATKFAAYPWRLTPGQFVNACNRSSFEKRLFYLRVGVRMSSLERMQIEQIGIGQLHWSTANYAPLQERALWDGLVAMYEKGLVRAVGVSNYGPKQLLKVHNYLEARGVPVSSAQVQFSLLSMGSDQMEIRNICDSLGISLIAYSPLGLGMLTGKYSPTNLPKGPRGFLFSQVLPGLQPLMNSLRDISQKRRKTIPQVAINWCICKGAIPIPGVKSLKQADENVGALGWQLSDNELLELEYGALQSPRKMIQNIFQTS</sequence>
<dbReference type="Pfam" id="PF00248">
    <property type="entry name" value="Aldo_ket_red"/>
    <property type="match status" value="1"/>
</dbReference>
<keyword evidence="4" id="KW-1185">Reference proteome</keyword>
<dbReference type="InterPro" id="IPR018170">
    <property type="entry name" value="Aldo/ket_reductase_CS"/>
</dbReference>
<feature type="transmembrane region" description="Helical" evidence="1">
    <location>
        <begin position="105"/>
        <end position="125"/>
    </location>
</feature>
<feature type="transmembrane region" description="Helical" evidence="1">
    <location>
        <begin position="268"/>
        <end position="290"/>
    </location>
</feature>
<protein>
    <recommendedName>
        <fullName evidence="2">NADP-dependent oxidoreductase domain-containing protein</fullName>
    </recommendedName>
</protein>
<accession>A0A484KCT7</accession>
<dbReference type="PANTHER" id="PTHR34116:SF9">
    <property type="entry name" value="OS08G0346600 PROTEIN"/>
    <property type="match status" value="1"/>
</dbReference>
<feature type="transmembrane region" description="Helical" evidence="1">
    <location>
        <begin position="353"/>
        <end position="372"/>
    </location>
</feature>